<evidence type="ECO:0000259" key="3">
    <source>
        <dbReference type="PROSITE" id="PS50125"/>
    </source>
</evidence>
<dbReference type="Gene3D" id="3.40.190.10">
    <property type="entry name" value="Periplasmic binding protein-like II"/>
    <property type="match status" value="1"/>
</dbReference>
<comment type="caution">
    <text evidence="4">The sequence shown here is derived from an EMBL/GenBank/DDBJ whole genome shotgun (WGS) entry which is preliminary data.</text>
</comment>
<evidence type="ECO:0000313" key="4">
    <source>
        <dbReference type="EMBL" id="KAG2440503.1"/>
    </source>
</evidence>
<feature type="domain" description="Guanylate cyclase" evidence="3">
    <location>
        <begin position="1649"/>
        <end position="1688"/>
    </location>
</feature>
<dbReference type="Proteomes" id="UP000613740">
    <property type="component" value="Unassembled WGS sequence"/>
</dbReference>
<dbReference type="GO" id="GO:0009190">
    <property type="term" value="P:cyclic nucleotide biosynthetic process"/>
    <property type="evidence" value="ECO:0007669"/>
    <property type="project" value="InterPro"/>
</dbReference>
<feature type="region of interest" description="Disordered" evidence="1">
    <location>
        <begin position="1108"/>
        <end position="1135"/>
    </location>
</feature>
<dbReference type="PANTHER" id="PTHR43081">
    <property type="entry name" value="ADENYLATE CYCLASE, TERMINAL-DIFFERENTIATION SPECIFIC-RELATED"/>
    <property type="match status" value="1"/>
</dbReference>
<dbReference type="GO" id="GO:0035556">
    <property type="term" value="P:intracellular signal transduction"/>
    <property type="evidence" value="ECO:0007669"/>
    <property type="project" value="InterPro"/>
</dbReference>
<gene>
    <name evidence="4" type="ORF">HYH02_010381</name>
</gene>
<organism evidence="4 5">
    <name type="scientific">Chlamydomonas schloesseri</name>
    <dbReference type="NCBI Taxonomy" id="2026947"/>
    <lineage>
        <taxon>Eukaryota</taxon>
        <taxon>Viridiplantae</taxon>
        <taxon>Chlorophyta</taxon>
        <taxon>core chlorophytes</taxon>
        <taxon>Chlorophyceae</taxon>
        <taxon>CS clade</taxon>
        <taxon>Chlamydomonadales</taxon>
        <taxon>Chlamydomonadaceae</taxon>
        <taxon>Chlamydomonas</taxon>
    </lineage>
</organism>
<feature type="compositionally biased region" description="Low complexity" evidence="1">
    <location>
        <begin position="1621"/>
        <end position="1634"/>
    </location>
</feature>
<keyword evidence="2" id="KW-0472">Membrane</keyword>
<feature type="region of interest" description="Disordered" evidence="1">
    <location>
        <begin position="1615"/>
        <end position="1638"/>
    </location>
</feature>
<feature type="compositionally biased region" description="Low complexity" evidence="1">
    <location>
        <begin position="1113"/>
        <end position="1123"/>
    </location>
</feature>
<protein>
    <recommendedName>
        <fullName evidence="3">Guanylate cyclase domain-containing protein</fullName>
    </recommendedName>
</protein>
<dbReference type="SMART" id="SM00044">
    <property type="entry name" value="CYCc"/>
    <property type="match status" value="1"/>
</dbReference>
<proteinExistence type="predicted"/>
<accession>A0A835W7Q9</accession>
<feature type="domain" description="Guanylate cyclase" evidence="3">
    <location>
        <begin position="607"/>
        <end position="665"/>
    </location>
</feature>
<dbReference type="OrthoDB" id="541711at2759"/>
<keyword evidence="2" id="KW-0812">Transmembrane</keyword>
<dbReference type="SUPFAM" id="SSF55073">
    <property type="entry name" value="Nucleotide cyclase"/>
    <property type="match status" value="2"/>
</dbReference>
<dbReference type="Gene3D" id="3.30.70.1230">
    <property type="entry name" value="Nucleotide cyclase"/>
    <property type="match status" value="3"/>
</dbReference>
<evidence type="ECO:0000256" key="2">
    <source>
        <dbReference type="SAM" id="Phobius"/>
    </source>
</evidence>
<name>A0A835W7Q9_9CHLO</name>
<feature type="region of interest" description="Disordered" evidence="1">
    <location>
        <begin position="1290"/>
        <end position="1314"/>
    </location>
</feature>
<feature type="compositionally biased region" description="Low complexity" evidence="1">
    <location>
        <begin position="964"/>
        <end position="977"/>
    </location>
</feature>
<feature type="region of interest" description="Disordered" evidence="1">
    <location>
        <begin position="932"/>
        <end position="1009"/>
    </location>
</feature>
<dbReference type="EMBL" id="JAEHOD010000038">
    <property type="protein sequence ID" value="KAG2440503.1"/>
    <property type="molecule type" value="Genomic_DNA"/>
</dbReference>
<dbReference type="PANTHER" id="PTHR43081:SF1">
    <property type="entry name" value="ADENYLATE CYCLASE, TERMINAL-DIFFERENTIATION SPECIFIC"/>
    <property type="match status" value="1"/>
</dbReference>
<sequence length="1763" mass="179638">MNEDRYSIVSADTSGVPASLAWTRVKSGTFEQLAPGYVTGLAENVCVNDTEPRGLLHPRTYLSMFYRAEALAALAAGGHVPSAAPPDDWEQLIALLEAHRLATNGSSSGTGSSSSGVLPKYGLCITTHPDCGRLGDVWAAMAASVLQTQGTAQGYLYDLAAPPPLAVSLANSTGWVHATQLLRHLLVYNAPEPGVREHRECSDVSSHFVAGDCMITFDWDVSVVKLRTAALRPPEVQLRVAPLPGSRTVMDRRAGSSTAGQLVPCDWELCGVSANHDLLYLPGPGHPSGGGAASPNASAAAASVLPNAPAPARCSPEVVAEFEAVEAKAVRAGLGPSAEVNVQWALVNRAPYSVMIQHFVRYQASTVGNTTSPARRFEALGEAVDTMVARVAILRGSVMAAARRGAGFPPANESAGITGNPYSYLRTRWWGLLRRPFDVRPYLALGLTNDTMQSNMAALLHGTHSPNAASDVTSPIQVNFAKWALSQAVYVLEPPAAGAEAVANATAEVLRILGMMELAFGQHLLRSAYEDAVNAPDWTPAVVHSSSAGSQGNDVMSQGALAGLLVGLIVVVSLSVLALVFVALRMRRRHRDILGRVRAPRPGPDTTLLISDIQNSTRLWEELSVNTMDAALKTHHAVFRKLMPAHDGYESATEGDSFIVAFPSPASALAFATACQLALLQQDWPQELLQHPDGAVVAVEARGGDALQVLAGATTSATAAAMAASMALARRSSDTPKQSESGFLTADSGALAPLTGPLSGRRSLGQRRMLKSLDLPRNVEREPLPPPASMLSMTTRSRPTLSLCPEPAAPVLTTAPAELNSQALQPLAAVLAAPALDPTAAAAAAEWEPLAAARGSSNKGRWSQSTTPLVTVASASSNTESGCNTAAAAEAAAGAGAAPAALGGDAAIAAALAAPPAAVRTMAELRTTALGAATHGPSPRASELGLPAGSTATTLTERGGAAFGGPSSSGISVSQPGAAPPDQQPASLVDDAVPQGPSSQPGGRQSYAGGSLWVASSRSASCRQSLKGTWFAAATAGGPARAGDGDSLFPPAPVSAGAAPAAGGDDAPLQLLRRMLVPAPAPRCSSGTHLSVAVTAPRVPSPWLGGARGAAGAGRTAPGNTAGDKSVRPEADSTVPGTGLTWGQALGSAFPAAVSAPVLAATASRRGKRRLSNAAQAAMGFLSGSGASAGGTVGSNMIAFRGLRVRMGIHTSPKADACVVTFNRVNSTYHYSGTLAETAKLVSDAATGGLVVLSAHAFTRLRNTDKTAAAAKADAVVIYAGHYVLRSGTTGSAPAANGTASNDDSGSKMAPGPVEAQGAVKGAFERVTEGLVGLVLDGSNLRRAKTNVRDGGGPALASAKLMSAPTGIPDTTTATTGGAAPGEVPLFVAVPASLLCRLAHTPPLRTVRQVQLGSLAAPTGSVTIAFMKVVGASTLLTDLPGPARRALDQFQRLACGLLLSRSDMVAADPAVGEAGAADQDGNAGCVAANGAAAPSSGVGCGGGGGYLVEGGDGLVLAAFGSPLAAVEWALDTLERLKGLAWEEELLAHEMCEEVLTAGPAPVSTSPMPLLKSRATSSGGISITAALPSLPAALMREQQPPAQPHQSRLLPFTSRNGQRDVQQPQTQQPARSQPQGPSLLSMRARWRSLERGLRVKVGLDVGPVTYSLTESSGRLSYRGRVMNRAARIAGTASPGQVLCSGGVWAACEAGMAAGAGGAGAASRGYGYISNNLLGARLGTLALKGIQAPVEVVQCFRAGATSGGT</sequence>
<dbReference type="InterPro" id="IPR050697">
    <property type="entry name" value="Adenylyl/Guanylyl_Cyclase_3/4"/>
</dbReference>
<feature type="compositionally biased region" description="Polar residues" evidence="1">
    <location>
        <begin position="1290"/>
        <end position="1304"/>
    </location>
</feature>
<dbReference type="InterPro" id="IPR029787">
    <property type="entry name" value="Nucleotide_cyclase"/>
</dbReference>
<dbReference type="InterPro" id="IPR001054">
    <property type="entry name" value="A/G_cyclase"/>
</dbReference>
<dbReference type="Pfam" id="PF00211">
    <property type="entry name" value="Guanylate_cyc"/>
    <property type="match status" value="1"/>
</dbReference>
<keyword evidence="2" id="KW-1133">Transmembrane helix</keyword>
<reference evidence="4" key="1">
    <citation type="journal article" date="2020" name="bioRxiv">
        <title>Comparative genomics of Chlamydomonas.</title>
        <authorList>
            <person name="Craig R.J."/>
            <person name="Hasan A.R."/>
            <person name="Ness R.W."/>
            <person name="Keightley P.D."/>
        </authorList>
    </citation>
    <scope>NUCLEOTIDE SEQUENCE</scope>
    <source>
        <strain evidence="4">CCAP 11/173</strain>
    </source>
</reference>
<dbReference type="PROSITE" id="PS50125">
    <property type="entry name" value="GUANYLATE_CYCLASE_2"/>
    <property type="match status" value="2"/>
</dbReference>
<evidence type="ECO:0000256" key="1">
    <source>
        <dbReference type="SAM" id="MobiDB-lite"/>
    </source>
</evidence>
<feature type="transmembrane region" description="Helical" evidence="2">
    <location>
        <begin position="560"/>
        <end position="584"/>
    </location>
</feature>
<evidence type="ECO:0000313" key="5">
    <source>
        <dbReference type="Proteomes" id="UP000613740"/>
    </source>
</evidence>
<keyword evidence="5" id="KW-1185">Reference proteome</keyword>